<comment type="caution">
    <text evidence="2">The sequence shown here is derived from an EMBL/GenBank/DDBJ whole genome shotgun (WGS) entry which is preliminary data.</text>
</comment>
<name>A0ABV7UXA5_9GAMM</name>
<feature type="chain" id="PRO_5045337390" evidence="1">
    <location>
        <begin position="24"/>
        <end position="133"/>
    </location>
</feature>
<reference evidence="3" key="1">
    <citation type="journal article" date="2019" name="Int. J. Syst. Evol. Microbiol.">
        <title>The Global Catalogue of Microorganisms (GCM) 10K type strain sequencing project: providing services to taxonomists for standard genome sequencing and annotation.</title>
        <authorList>
            <consortium name="The Broad Institute Genomics Platform"/>
            <consortium name="The Broad Institute Genome Sequencing Center for Infectious Disease"/>
            <person name="Wu L."/>
            <person name="Ma J."/>
        </authorList>
    </citation>
    <scope>NUCLEOTIDE SEQUENCE [LARGE SCALE GENOMIC DNA]</scope>
    <source>
        <strain evidence="3">KCTC 42211</strain>
    </source>
</reference>
<dbReference type="RefSeq" id="WP_386711795.1">
    <property type="nucleotide sequence ID" value="NZ_JBHRYF010000009.1"/>
</dbReference>
<feature type="signal peptide" evidence="1">
    <location>
        <begin position="1"/>
        <end position="23"/>
    </location>
</feature>
<keyword evidence="3" id="KW-1185">Reference proteome</keyword>
<keyword evidence="1" id="KW-0732">Signal</keyword>
<sequence>MIRRAALACTVLLSMAAAGPALAADLLSGSYRPAREQAAPDAPAPLRVQAAGDGWIAWFEGQPQVMQPMGEAGLAKLFPGIAAGADIQCAATPALVLCHVTPGTPLPESDAVSATGYFTADANGGVYELERLP</sequence>
<gene>
    <name evidence="2" type="ORF">ACFOM9_13485</name>
</gene>
<protein>
    <submittedName>
        <fullName evidence="2">Uncharacterized protein</fullName>
    </submittedName>
</protein>
<proteinExistence type="predicted"/>
<dbReference type="Proteomes" id="UP001595724">
    <property type="component" value="Unassembled WGS sequence"/>
</dbReference>
<accession>A0ABV7UXA5</accession>
<evidence type="ECO:0000313" key="2">
    <source>
        <dbReference type="EMBL" id="MFC3661077.1"/>
    </source>
</evidence>
<organism evidence="2 3">
    <name type="scientific">Luteimonas notoginsengisoli</name>
    <dbReference type="NCBI Taxonomy" id="1578200"/>
    <lineage>
        <taxon>Bacteria</taxon>
        <taxon>Pseudomonadati</taxon>
        <taxon>Pseudomonadota</taxon>
        <taxon>Gammaproteobacteria</taxon>
        <taxon>Lysobacterales</taxon>
        <taxon>Lysobacteraceae</taxon>
        <taxon>Luteimonas</taxon>
    </lineage>
</organism>
<dbReference type="EMBL" id="JBHRYF010000009">
    <property type="protein sequence ID" value="MFC3661077.1"/>
    <property type="molecule type" value="Genomic_DNA"/>
</dbReference>
<evidence type="ECO:0000313" key="3">
    <source>
        <dbReference type="Proteomes" id="UP001595724"/>
    </source>
</evidence>
<evidence type="ECO:0000256" key="1">
    <source>
        <dbReference type="SAM" id="SignalP"/>
    </source>
</evidence>